<dbReference type="SUPFAM" id="SSF48452">
    <property type="entry name" value="TPR-like"/>
    <property type="match status" value="1"/>
</dbReference>
<dbReference type="Proteomes" id="UP001529257">
    <property type="component" value="Unassembled WGS sequence"/>
</dbReference>
<feature type="coiled-coil region" evidence="2">
    <location>
        <begin position="383"/>
        <end position="439"/>
    </location>
</feature>
<keyword evidence="2" id="KW-0175">Coiled coil</keyword>
<organism evidence="4 5">
    <name type="scientific">Actinomyces viscosus</name>
    <dbReference type="NCBI Taxonomy" id="1656"/>
    <lineage>
        <taxon>Bacteria</taxon>
        <taxon>Bacillati</taxon>
        <taxon>Actinomycetota</taxon>
        <taxon>Actinomycetes</taxon>
        <taxon>Actinomycetales</taxon>
        <taxon>Actinomycetaceae</taxon>
        <taxon>Actinomyces</taxon>
    </lineage>
</organism>
<dbReference type="InterPro" id="IPR019734">
    <property type="entry name" value="TPR_rpt"/>
</dbReference>
<dbReference type="Gene3D" id="1.10.287.110">
    <property type="entry name" value="DnaJ domain"/>
    <property type="match status" value="1"/>
</dbReference>
<gene>
    <name evidence="4" type="ORF">QUV91_06710</name>
</gene>
<accession>A0ABT7TY73</accession>
<protein>
    <recommendedName>
        <fullName evidence="6">Tetratricopeptide repeat protein</fullName>
    </recommendedName>
</protein>
<keyword evidence="3" id="KW-1133">Transmembrane helix</keyword>
<evidence type="ECO:0000256" key="3">
    <source>
        <dbReference type="SAM" id="Phobius"/>
    </source>
</evidence>
<dbReference type="EMBL" id="JAUDBR010000008">
    <property type="protein sequence ID" value="MDM8076741.1"/>
    <property type="molecule type" value="Genomic_DNA"/>
</dbReference>
<keyword evidence="5" id="KW-1185">Reference proteome</keyword>
<keyword evidence="3" id="KW-0812">Transmembrane</keyword>
<name>A0ABT7TY73_ACTVI</name>
<feature type="transmembrane region" description="Helical" evidence="3">
    <location>
        <begin position="340"/>
        <end position="363"/>
    </location>
</feature>
<sequence length="439" mass="50850">MSSQQTINFYQELGLGRDESTEELHRKATHVARQWRQRASLSGRNGREAAEKLKIARAAIEIFCNDETRQNYDATLAFTPATESEEIDWIDEAWKYYFADDYDAARAAAQQARSFDGRNPRSYVISAYIEILHGDTKLALEYANQAYILDLDQENAIDVNMVRGGAYLTLDENEKALTNYRRVLDIASDSYFPVVVLSAAWAYIKMRRYDEAVELCLTALGRDPDIASSTIQGVSKPYFVAIDHLCLTFDLQEYQLSSWIENGKINEEKIDESLRLLNKQLTTLDAWRIVDEAHTRLCDYINLHITRLELIRKRMQEIYDMPVEVPPIQRPDKPLRKPHWIPLAFYIYVAVAFGLAGIFLPYLPGLLMEPLPILGIVHWTRRSRRHKESVQTYKRETERAEREVLNASRRLEEQQAAAREAYQDEIKEIEKQLKECKSA</sequence>
<evidence type="ECO:0000313" key="5">
    <source>
        <dbReference type="Proteomes" id="UP001529257"/>
    </source>
</evidence>
<dbReference type="InterPro" id="IPR036869">
    <property type="entry name" value="J_dom_sf"/>
</dbReference>
<dbReference type="InterPro" id="IPR011990">
    <property type="entry name" value="TPR-like_helical_dom_sf"/>
</dbReference>
<dbReference type="RefSeq" id="WP_289596181.1">
    <property type="nucleotide sequence ID" value="NZ_JAUDBR010000008.1"/>
</dbReference>
<evidence type="ECO:0000256" key="1">
    <source>
        <dbReference type="PROSITE-ProRule" id="PRU00339"/>
    </source>
</evidence>
<feature type="repeat" description="TPR" evidence="1">
    <location>
        <begin position="157"/>
        <end position="190"/>
    </location>
</feature>
<proteinExistence type="predicted"/>
<keyword evidence="3" id="KW-0472">Membrane</keyword>
<evidence type="ECO:0008006" key="6">
    <source>
        <dbReference type="Google" id="ProtNLM"/>
    </source>
</evidence>
<dbReference type="Gene3D" id="1.25.40.10">
    <property type="entry name" value="Tetratricopeptide repeat domain"/>
    <property type="match status" value="1"/>
</dbReference>
<dbReference type="SUPFAM" id="SSF46565">
    <property type="entry name" value="Chaperone J-domain"/>
    <property type="match status" value="1"/>
</dbReference>
<keyword evidence="1" id="KW-0802">TPR repeat</keyword>
<dbReference type="PROSITE" id="PS50005">
    <property type="entry name" value="TPR"/>
    <property type="match status" value="1"/>
</dbReference>
<evidence type="ECO:0000313" key="4">
    <source>
        <dbReference type="EMBL" id="MDM8076741.1"/>
    </source>
</evidence>
<dbReference type="Pfam" id="PF13181">
    <property type="entry name" value="TPR_8"/>
    <property type="match status" value="1"/>
</dbReference>
<reference evidence="5" key="1">
    <citation type="submission" date="2023-06" db="EMBL/GenBank/DDBJ databases">
        <title>Identification and characterization of horizontal gene transfer across gut microbiota members of farm animals based on homology search.</title>
        <authorList>
            <person name="Zeman M."/>
            <person name="Kubasova T."/>
            <person name="Jahodarova E."/>
            <person name="Nykrynova M."/>
            <person name="Rychlik I."/>
        </authorList>
    </citation>
    <scope>NUCLEOTIDE SEQUENCE [LARGE SCALE GENOMIC DNA]</scope>
    <source>
        <strain evidence="5">ET81</strain>
    </source>
</reference>
<comment type="caution">
    <text evidence="4">The sequence shown here is derived from an EMBL/GenBank/DDBJ whole genome shotgun (WGS) entry which is preliminary data.</text>
</comment>
<dbReference type="SMART" id="SM00028">
    <property type="entry name" value="TPR"/>
    <property type="match status" value="3"/>
</dbReference>
<evidence type="ECO:0000256" key="2">
    <source>
        <dbReference type="SAM" id="Coils"/>
    </source>
</evidence>